<gene>
    <name evidence="2" type="ORF">K435DRAFT_810294</name>
</gene>
<evidence type="ECO:0000313" key="3">
    <source>
        <dbReference type="Proteomes" id="UP000297245"/>
    </source>
</evidence>
<organism evidence="2 3">
    <name type="scientific">Dendrothele bispora (strain CBS 962.96)</name>
    <dbReference type="NCBI Taxonomy" id="1314807"/>
    <lineage>
        <taxon>Eukaryota</taxon>
        <taxon>Fungi</taxon>
        <taxon>Dikarya</taxon>
        <taxon>Basidiomycota</taxon>
        <taxon>Agaricomycotina</taxon>
        <taxon>Agaricomycetes</taxon>
        <taxon>Agaricomycetidae</taxon>
        <taxon>Agaricales</taxon>
        <taxon>Agaricales incertae sedis</taxon>
        <taxon>Dendrothele</taxon>
    </lineage>
</organism>
<feature type="transmembrane region" description="Helical" evidence="1">
    <location>
        <begin position="215"/>
        <end position="234"/>
    </location>
</feature>
<name>A0A4V4HBM4_DENBC</name>
<evidence type="ECO:0000256" key="1">
    <source>
        <dbReference type="SAM" id="Phobius"/>
    </source>
</evidence>
<dbReference type="Proteomes" id="UP000297245">
    <property type="component" value="Unassembled WGS sequence"/>
</dbReference>
<dbReference type="EMBL" id="ML179957">
    <property type="protein sequence ID" value="THU79945.1"/>
    <property type="molecule type" value="Genomic_DNA"/>
</dbReference>
<keyword evidence="1" id="KW-0472">Membrane</keyword>
<reference evidence="2 3" key="1">
    <citation type="journal article" date="2019" name="Nat. Ecol. Evol.">
        <title>Megaphylogeny resolves global patterns of mushroom evolution.</title>
        <authorList>
            <person name="Varga T."/>
            <person name="Krizsan K."/>
            <person name="Foldi C."/>
            <person name="Dima B."/>
            <person name="Sanchez-Garcia M."/>
            <person name="Sanchez-Ramirez S."/>
            <person name="Szollosi G.J."/>
            <person name="Szarkandi J.G."/>
            <person name="Papp V."/>
            <person name="Albert L."/>
            <person name="Andreopoulos W."/>
            <person name="Angelini C."/>
            <person name="Antonin V."/>
            <person name="Barry K.W."/>
            <person name="Bougher N.L."/>
            <person name="Buchanan P."/>
            <person name="Buyck B."/>
            <person name="Bense V."/>
            <person name="Catcheside P."/>
            <person name="Chovatia M."/>
            <person name="Cooper J."/>
            <person name="Damon W."/>
            <person name="Desjardin D."/>
            <person name="Finy P."/>
            <person name="Geml J."/>
            <person name="Haridas S."/>
            <person name="Hughes K."/>
            <person name="Justo A."/>
            <person name="Karasinski D."/>
            <person name="Kautmanova I."/>
            <person name="Kiss B."/>
            <person name="Kocsube S."/>
            <person name="Kotiranta H."/>
            <person name="LaButti K.M."/>
            <person name="Lechner B.E."/>
            <person name="Liimatainen K."/>
            <person name="Lipzen A."/>
            <person name="Lukacs Z."/>
            <person name="Mihaltcheva S."/>
            <person name="Morgado L.N."/>
            <person name="Niskanen T."/>
            <person name="Noordeloos M.E."/>
            <person name="Ohm R.A."/>
            <person name="Ortiz-Santana B."/>
            <person name="Ovrebo C."/>
            <person name="Racz N."/>
            <person name="Riley R."/>
            <person name="Savchenko A."/>
            <person name="Shiryaev A."/>
            <person name="Soop K."/>
            <person name="Spirin V."/>
            <person name="Szebenyi C."/>
            <person name="Tomsovsky M."/>
            <person name="Tulloss R.E."/>
            <person name="Uehling J."/>
            <person name="Grigoriev I.V."/>
            <person name="Vagvolgyi C."/>
            <person name="Papp T."/>
            <person name="Martin F.M."/>
            <person name="Miettinen O."/>
            <person name="Hibbett D.S."/>
            <person name="Nagy L.G."/>
        </authorList>
    </citation>
    <scope>NUCLEOTIDE SEQUENCE [LARGE SCALE GENOMIC DNA]</scope>
    <source>
        <strain evidence="2 3">CBS 962.96</strain>
    </source>
</reference>
<feature type="transmembrane region" description="Helical" evidence="1">
    <location>
        <begin position="180"/>
        <end position="203"/>
    </location>
</feature>
<sequence>MYSAVNNNNNVVSSPDQTGGPILLRAGTVSRMVMAGERRKKKEGGKVSCRSVAFWCCFWGVFDKKVLMLSLESRWALTRQQTLSWGCTHVQVRMFLHVKPGQGCDHVISRNASSVRRVRVYSFFSTTTTAVPPPQPLRRNNGQRHITPALAQSTPSSMCIRIDAYLYPLQGMRVCICYGVYYNAYLILLIFATAGKTRFVVVFQGRGARGQVPPALIEALCLIFLIPSFLVKVVDLAVCLSLSEIDLFCVHLECIQNYLQRLSFPLLVTLTPYYYGYAQIQDYIESTKESKLY</sequence>
<proteinExistence type="predicted"/>
<evidence type="ECO:0000313" key="2">
    <source>
        <dbReference type="EMBL" id="THU79945.1"/>
    </source>
</evidence>
<accession>A0A4V4HBM4</accession>
<keyword evidence="1" id="KW-0812">Transmembrane</keyword>
<keyword evidence="1" id="KW-1133">Transmembrane helix</keyword>
<protein>
    <submittedName>
        <fullName evidence="2">Uncharacterized protein</fullName>
    </submittedName>
</protein>
<keyword evidence="3" id="KW-1185">Reference proteome</keyword>
<dbReference type="AlphaFoldDB" id="A0A4V4HBM4"/>